<evidence type="ECO:0000256" key="1">
    <source>
        <dbReference type="SAM" id="MobiDB-lite"/>
    </source>
</evidence>
<dbReference type="AlphaFoldDB" id="A0AA40BML1"/>
<feature type="region of interest" description="Disordered" evidence="1">
    <location>
        <begin position="1"/>
        <end position="23"/>
    </location>
</feature>
<dbReference type="EMBL" id="JAUKTV010000005">
    <property type="protein sequence ID" value="KAK0736949.1"/>
    <property type="molecule type" value="Genomic_DNA"/>
</dbReference>
<protein>
    <submittedName>
        <fullName evidence="2">Uncharacterized protein</fullName>
    </submittedName>
</protein>
<name>A0AA40BML1_9PEZI</name>
<organism evidence="2 3">
    <name type="scientific">Apiosordaria backusii</name>
    <dbReference type="NCBI Taxonomy" id="314023"/>
    <lineage>
        <taxon>Eukaryota</taxon>
        <taxon>Fungi</taxon>
        <taxon>Dikarya</taxon>
        <taxon>Ascomycota</taxon>
        <taxon>Pezizomycotina</taxon>
        <taxon>Sordariomycetes</taxon>
        <taxon>Sordariomycetidae</taxon>
        <taxon>Sordariales</taxon>
        <taxon>Lasiosphaeriaceae</taxon>
        <taxon>Apiosordaria</taxon>
    </lineage>
</organism>
<dbReference type="Proteomes" id="UP001172159">
    <property type="component" value="Unassembled WGS sequence"/>
</dbReference>
<gene>
    <name evidence="2" type="ORF">B0T21DRAFT_154654</name>
</gene>
<keyword evidence="3" id="KW-1185">Reference proteome</keyword>
<accession>A0AA40BML1</accession>
<feature type="compositionally biased region" description="Low complexity" evidence="1">
    <location>
        <begin position="122"/>
        <end position="134"/>
    </location>
</feature>
<comment type="caution">
    <text evidence="2">The sequence shown here is derived from an EMBL/GenBank/DDBJ whole genome shotgun (WGS) entry which is preliminary data.</text>
</comment>
<proteinExistence type="predicted"/>
<feature type="compositionally biased region" description="Polar residues" evidence="1">
    <location>
        <begin position="112"/>
        <end position="121"/>
    </location>
</feature>
<evidence type="ECO:0000313" key="3">
    <source>
        <dbReference type="Proteomes" id="UP001172159"/>
    </source>
</evidence>
<reference evidence="2" key="1">
    <citation type="submission" date="2023-06" db="EMBL/GenBank/DDBJ databases">
        <title>Genome-scale phylogeny and comparative genomics of the fungal order Sordariales.</title>
        <authorList>
            <consortium name="Lawrence Berkeley National Laboratory"/>
            <person name="Hensen N."/>
            <person name="Bonometti L."/>
            <person name="Westerberg I."/>
            <person name="Brannstrom I.O."/>
            <person name="Guillou S."/>
            <person name="Cros-Aarteil S."/>
            <person name="Calhoun S."/>
            <person name="Haridas S."/>
            <person name="Kuo A."/>
            <person name="Mondo S."/>
            <person name="Pangilinan J."/>
            <person name="Riley R."/>
            <person name="Labutti K."/>
            <person name="Andreopoulos B."/>
            <person name="Lipzen A."/>
            <person name="Chen C."/>
            <person name="Yanf M."/>
            <person name="Daum C."/>
            <person name="Ng V."/>
            <person name="Clum A."/>
            <person name="Steindorff A."/>
            <person name="Ohm R."/>
            <person name="Martin F."/>
            <person name="Silar P."/>
            <person name="Natvig D."/>
            <person name="Lalanne C."/>
            <person name="Gautier V."/>
            <person name="Ament-Velasquez S.L."/>
            <person name="Kruys A."/>
            <person name="Hutchinson M.I."/>
            <person name="Powell A.J."/>
            <person name="Barry K."/>
            <person name="Miller A.N."/>
            <person name="Grigoriev I.V."/>
            <person name="Debuchy R."/>
            <person name="Gladieux P."/>
            <person name="Thoren M.H."/>
            <person name="Johannesson H."/>
        </authorList>
    </citation>
    <scope>NUCLEOTIDE SEQUENCE</scope>
    <source>
        <strain evidence="2">CBS 540.89</strain>
    </source>
</reference>
<feature type="region of interest" description="Disordered" evidence="1">
    <location>
        <begin position="80"/>
        <end position="139"/>
    </location>
</feature>
<evidence type="ECO:0000313" key="2">
    <source>
        <dbReference type="EMBL" id="KAK0736949.1"/>
    </source>
</evidence>
<sequence length="207" mass="21589">MTGIGGSVSSPVLGSTDRESTTRYDELTRKLAAAIGRIEAIEADLAKLGKGREVPGTAPATAAINNQPTQPANCCPACHPVSTDNQSEDSSTERPPIKNPLLGKSLPLNQKPAASSINKMSGQNNQNGGNAADPADPKLPLPPIPVPPAIPPVLNPNGIHFQPQVPSTQFGPITQTYIPRRDPPMGYIAGPMPGYPQVIDTSSVHLS</sequence>